<comment type="caution">
    <text evidence="2">The sequence shown here is derived from an EMBL/GenBank/DDBJ whole genome shotgun (WGS) entry which is preliminary data.</text>
</comment>
<protein>
    <recommendedName>
        <fullName evidence="1">Mon2 C-terminal domain-containing protein</fullName>
    </recommendedName>
</protein>
<dbReference type="InterPro" id="IPR016024">
    <property type="entry name" value="ARM-type_fold"/>
</dbReference>
<accession>A0A5M8PDY0</accession>
<name>A0A5M8PDY0_9LECA</name>
<dbReference type="AlphaFoldDB" id="A0A5M8PDY0"/>
<dbReference type="EMBL" id="VXIT01000020">
    <property type="protein sequence ID" value="KAA6407104.1"/>
    <property type="molecule type" value="Genomic_DNA"/>
</dbReference>
<evidence type="ECO:0000313" key="3">
    <source>
        <dbReference type="Proteomes" id="UP000324767"/>
    </source>
</evidence>
<dbReference type="Pfam" id="PF16206">
    <property type="entry name" value="Mon2_C"/>
    <property type="match status" value="1"/>
</dbReference>
<sequence length="658" mass="74010">MELGTLAKTQDSQTSSAALWLCLLLRLKAMTTDPRLEVRHGAIHTTFRIFDACGDQLSSRVWRTCLELIILDMLYANEMRYQSVKSSSPSNQDIFPTDWNETAIVLIGAVARLFEQFSETIIAMNNFQEPWQALLQCFWRFLERGSLDLDASCFAALTAILSKIDNIERVGDRSIDMAWNLWVNNSPSIEEAPPGNGDSQPALMAYLQCLHEIYRLIDRTLQVEQVKMILGQLRLCMTGSNVTNYSSDLDALTALQTEVLKCVKMIRTDLPGVPSETIQLLAFFVALAYEGHPEVSNRRRPTYVALSKTAMDVLGNFIVTHSGNHSIYASGAVNQALSAYAVPIKLKYRWSLEGKGPQTWRKATESAGSVLERCIPVIRKIHSDQFDVSVFWEKVVQLVDGIVDANCDLCPTSSNIFDDQDFDAQAFIKIRDMITPAIGSANIHDRVRRKYAESLFNKSIIHAPHPDDLPRPGQEPLENLRSTHIGRVQRLPPSPRAKLSYTLLDELFNLVAVTGSSPERVKLAQAAASFLILRAGISLKAYILDQPLRGRRPQPLTQRRELLYLLKKLAELDSEPRAIPDAPGVVSAHKKHLHRLYPLVTRALGWRRGMRGFWRRCSGFWRWWRGVWSLSGLQRFGKFQASKRNGMGSLDNGGGMAS</sequence>
<reference evidence="2 3" key="1">
    <citation type="submission" date="2019-09" db="EMBL/GenBank/DDBJ databases">
        <title>The hologenome of the rock-dwelling lichen Lasallia pustulata.</title>
        <authorList>
            <person name="Greshake Tzovaras B."/>
            <person name="Segers F."/>
            <person name="Bicker A."/>
            <person name="Dal Grande F."/>
            <person name="Otte J."/>
            <person name="Hankeln T."/>
            <person name="Schmitt I."/>
            <person name="Ebersberger I."/>
        </authorList>
    </citation>
    <scope>NUCLEOTIDE SEQUENCE [LARGE SCALE GENOMIC DNA]</scope>
    <source>
        <strain evidence="2">A1-1</strain>
    </source>
</reference>
<feature type="domain" description="Mon2 C-terminal" evidence="1">
    <location>
        <begin position="18"/>
        <end position="137"/>
    </location>
</feature>
<dbReference type="InterPro" id="IPR032817">
    <property type="entry name" value="Mon2_C"/>
</dbReference>
<dbReference type="OrthoDB" id="294853at2759"/>
<proteinExistence type="predicted"/>
<evidence type="ECO:0000259" key="1">
    <source>
        <dbReference type="Pfam" id="PF16206"/>
    </source>
</evidence>
<organism evidence="2 3">
    <name type="scientific">Lasallia pustulata</name>
    <dbReference type="NCBI Taxonomy" id="136370"/>
    <lineage>
        <taxon>Eukaryota</taxon>
        <taxon>Fungi</taxon>
        <taxon>Dikarya</taxon>
        <taxon>Ascomycota</taxon>
        <taxon>Pezizomycotina</taxon>
        <taxon>Lecanoromycetes</taxon>
        <taxon>OSLEUM clade</taxon>
        <taxon>Umbilicariomycetidae</taxon>
        <taxon>Umbilicariales</taxon>
        <taxon>Umbilicariaceae</taxon>
        <taxon>Lasallia</taxon>
    </lineage>
</organism>
<dbReference type="SUPFAM" id="SSF48371">
    <property type="entry name" value="ARM repeat"/>
    <property type="match status" value="1"/>
</dbReference>
<dbReference type="Proteomes" id="UP000324767">
    <property type="component" value="Unassembled WGS sequence"/>
</dbReference>
<gene>
    <name evidence="2" type="ORF">FRX48_09170</name>
</gene>
<evidence type="ECO:0000313" key="2">
    <source>
        <dbReference type="EMBL" id="KAA6407104.1"/>
    </source>
</evidence>